<dbReference type="AlphaFoldDB" id="A0A3M7KYS1"/>
<evidence type="ECO:0000256" key="1">
    <source>
        <dbReference type="SAM" id="MobiDB-lite"/>
    </source>
</evidence>
<proteinExistence type="predicted"/>
<feature type="compositionally biased region" description="Acidic residues" evidence="1">
    <location>
        <begin position="1"/>
        <end position="11"/>
    </location>
</feature>
<reference evidence="3" key="1">
    <citation type="journal article" date="2018" name="Algal Res.">
        <title>Characterization of plant carbon substrate utilization by Auxenochlorella protothecoides.</title>
        <authorList>
            <person name="Vogler B.W."/>
            <person name="Starkenburg S.R."/>
            <person name="Sudasinghe N."/>
            <person name="Schambach J.Y."/>
            <person name="Rollin J.A."/>
            <person name="Pattathil S."/>
            <person name="Barry A.N."/>
        </authorList>
    </citation>
    <scope>NUCLEOTIDE SEQUENCE [LARGE SCALE GENOMIC DNA]</scope>
    <source>
        <strain evidence="3">UTEX 25</strain>
    </source>
</reference>
<name>A0A3M7KYS1_AUXPR</name>
<evidence type="ECO:0000313" key="3">
    <source>
        <dbReference type="Proteomes" id="UP000279271"/>
    </source>
</evidence>
<dbReference type="Proteomes" id="UP000279271">
    <property type="component" value="Unassembled WGS sequence"/>
</dbReference>
<evidence type="ECO:0000313" key="2">
    <source>
        <dbReference type="EMBL" id="RMZ55678.1"/>
    </source>
</evidence>
<sequence>MVGLPEQEDSPSEASGSISGAGSRREGDLALGPVNHSVREAARLSAGLLGQPVPETRVARLPKAQLKARLAKGSEVPLELILEVKELLDATPRAE</sequence>
<comment type="caution">
    <text evidence="2">The sequence shown here is derived from an EMBL/GenBank/DDBJ whole genome shotgun (WGS) entry which is preliminary data.</text>
</comment>
<gene>
    <name evidence="2" type="ORF">APUTEX25_000261</name>
</gene>
<organism evidence="2 3">
    <name type="scientific">Auxenochlorella protothecoides</name>
    <name type="common">Green microalga</name>
    <name type="synonym">Chlorella protothecoides</name>
    <dbReference type="NCBI Taxonomy" id="3075"/>
    <lineage>
        <taxon>Eukaryota</taxon>
        <taxon>Viridiplantae</taxon>
        <taxon>Chlorophyta</taxon>
        <taxon>core chlorophytes</taxon>
        <taxon>Trebouxiophyceae</taxon>
        <taxon>Chlorellales</taxon>
        <taxon>Chlorellaceae</taxon>
        <taxon>Auxenochlorella</taxon>
    </lineage>
</organism>
<feature type="compositionally biased region" description="Low complexity" evidence="1">
    <location>
        <begin position="12"/>
        <end position="22"/>
    </location>
</feature>
<accession>A0A3M7KYS1</accession>
<feature type="region of interest" description="Disordered" evidence="1">
    <location>
        <begin position="1"/>
        <end position="34"/>
    </location>
</feature>
<dbReference type="EMBL" id="QOKY01000160">
    <property type="protein sequence ID" value="RMZ55678.1"/>
    <property type="molecule type" value="Genomic_DNA"/>
</dbReference>
<protein>
    <submittedName>
        <fullName evidence="2">Uncharacterized protein</fullName>
    </submittedName>
</protein>